<keyword evidence="4" id="KW-1185">Reference proteome</keyword>
<keyword evidence="1" id="KW-1133">Transmembrane helix</keyword>
<keyword evidence="1" id="KW-0472">Membrane</keyword>
<dbReference type="Proteomes" id="UP000257143">
    <property type="component" value="Unassembled WGS sequence"/>
</dbReference>
<dbReference type="PANTHER" id="PTHR31302:SF0">
    <property type="entry name" value="TRANSMEMBRANE PROTEIN WITH METALLOPHOSPHOESTERASE DOMAIN"/>
    <property type="match status" value="1"/>
</dbReference>
<proteinExistence type="predicted"/>
<organism evidence="3 4">
    <name type="scientific">Oceanobacillus arenosus</name>
    <dbReference type="NCBI Taxonomy" id="1229153"/>
    <lineage>
        <taxon>Bacteria</taxon>
        <taxon>Bacillati</taxon>
        <taxon>Bacillota</taxon>
        <taxon>Bacilli</taxon>
        <taxon>Bacillales</taxon>
        <taxon>Bacillaceae</taxon>
        <taxon>Oceanobacillus</taxon>
    </lineage>
</organism>
<evidence type="ECO:0000256" key="1">
    <source>
        <dbReference type="SAM" id="Phobius"/>
    </source>
</evidence>
<dbReference type="AlphaFoldDB" id="A0A3D8Q1T4"/>
<protein>
    <recommendedName>
        <fullName evidence="2">Calcineurin-like phosphoesterase domain-containing protein</fullName>
    </recommendedName>
</protein>
<dbReference type="InterPro" id="IPR004843">
    <property type="entry name" value="Calcineurin-like_PHP"/>
</dbReference>
<dbReference type="InterPro" id="IPR029052">
    <property type="entry name" value="Metallo-depent_PP-like"/>
</dbReference>
<evidence type="ECO:0000313" key="3">
    <source>
        <dbReference type="EMBL" id="RDW22390.1"/>
    </source>
</evidence>
<dbReference type="Pfam" id="PF00149">
    <property type="entry name" value="Metallophos"/>
    <property type="match status" value="1"/>
</dbReference>
<evidence type="ECO:0000259" key="2">
    <source>
        <dbReference type="Pfam" id="PF00149"/>
    </source>
</evidence>
<dbReference type="Gene3D" id="3.60.21.10">
    <property type="match status" value="1"/>
</dbReference>
<sequence length="328" mass="37390">MMNMSRLLKSLCTLVVLTFIILAIYTIWDNRRFIVVEEEIVIDHLPEQLKGFRILQISDLHEKAFGENQSELIPTINAIDYDAIVFTGDVLDSVESVNYEPFYSLIDGIRNKENAWFVPGNTDPDSYVVGQDVKKSAFITEMEARGVELLESVDKVLVGDATVYFANFELSIIRDPKYLGRTNGIVQPDYALSEVYLNYQEKLWDEMKELDSIQPTDLVIALNHYPIPDVRMDSIKESPGMGWGDYDLIMAGHYHGGQIRLPILGALFVPEPWYEPNSFFPPSDRVMGLWDYEGTKQYVSAGLGSSDAISFFNFRFLNSPEINVLKLR</sequence>
<gene>
    <name evidence="3" type="ORF">CWR48_01400</name>
</gene>
<accession>A0A3D8Q1T4</accession>
<evidence type="ECO:0000313" key="4">
    <source>
        <dbReference type="Proteomes" id="UP000257143"/>
    </source>
</evidence>
<keyword evidence="1" id="KW-0812">Transmembrane</keyword>
<comment type="caution">
    <text evidence="3">The sequence shown here is derived from an EMBL/GenBank/DDBJ whole genome shotgun (WGS) entry which is preliminary data.</text>
</comment>
<feature type="transmembrane region" description="Helical" evidence="1">
    <location>
        <begin position="7"/>
        <end position="28"/>
    </location>
</feature>
<dbReference type="EMBL" id="PIOC01000001">
    <property type="protein sequence ID" value="RDW22390.1"/>
    <property type="molecule type" value="Genomic_DNA"/>
</dbReference>
<dbReference type="SUPFAM" id="SSF56300">
    <property type="entry name" value="Metallo-dependent phosphatases"/>
    <property type="match status" value="1"/>
</dbReference>
<dbReference type="GO" id="GO:0016787">
    <property type="term" value="F:hydrolase activity"/>
    <property type="evidence" value="ECO:0007669"/>
    <property type="project" value="InterPro"/>
</dbReference>
<feature type="domain" description="Calcineurin-like phosphoesterase" evidence="2">
    <location>
        <begin position="52"/>
        <end position="256"/>
    </location>
</feature>
<name>A0A3D8Q1T4_9BACI</name>
<dbReference type="OrthoDB" id="9780884at2"/>
<dbReference type="InterPro" id="IPR051158">
    <property type="entry name" value="Metallophosphoesterase_sf"/>
</dbReference>
<reference evidence="4" key="1">
    <citation type="submission" date="2017-11" db="EMBL/GenBank/DDBJ databases">
        <authorList>
            <person name="Zhu W."/>
        </authorList>
    </citation>
    <scope>NUCLEOTIDE SEQUENCE [LARGE SCALE GENOMIC DNA]</scope>
    <source>
        <strain evidence="4">CAU 1183</strain>
    </source>
</reference>
<dbReference type="PANTHER" id="PTHR31302">
    <property type="entry name" value="TRANSMEMBRANE PROTEIN WITH METALLOPHOSPHOESTERASE DOMAIN-RELATED"/>
    <property type="match status" value="1"/>
</dbReference>